<feature type="region of interest" description="Disordered" evidence="1">
    <location>
        <begin position="132"/>
        <end position="165"/>
    </location>
</feature>
<reference evidence="3 4" key="1">
    <citation type="submission" date="2017-12" db="EMBL/GenBank/DDBJ databases">
        <title>Comparative genomics of Botrytis spp.</title>
        <authorList>
            <person name="Valero-Jimenez C.A."/>
            <person name="Tapia P."/>
            <person name="Veloso J."/>
            <person name="Silva-Moreno E."/>
            <person name="Staats M."/>
            <person name="Valdes J.H."/>
            <person name="Van Kan J.A.L."/>
        </authorList>
    </citation>
    <scope>NUCLEOTIDE SEQUENCE [LARGE SCALE GENOMIC DNA]</scope>
    <source>
        <strain evidence="3 4">MUCL435</strain>
    </source>
</reference>
<evidence type="ECO:0000313" key="4">
    <source>
        <dbReference type="Proteomes" id="UP000308671"/>
    </source>
</evidence>
<feature type="signal peptide" evidence="2">
    <location>
        <begin position="1"/>
        <end position="16"/>
    </location>
</feature>
<accession>A0A4V6T6V8</accession>
<gene>
    <name evidence="3" type="ORF">BGAL_0366g00130</name>
</gene>
<feature type="chain" id="PRO_5021016720" description="RPA43 OB domain-containing protein" evidence="2">
    <location>
        <begin position="17"/>
        <end position="165"/>
    </location>
</feature>
<organism evidence="3 4">
    <name type="scientific">Botrytis galanthina</name>
    <dbReference type="NCBI Taxonomy" id="278940"/>
    <lineage>
        <taxon>Eukaryota</taxon>
        <taxon>Fungi</taxon>
        <taxon>Dikarya</taxon>
        <taxon>Ascomycota</taxon>
        <taxon>Pezizomycotina</taxon>
        <taxon>Leotiomycetes</taxon>
        <taxon>Helotiales</taxon>
        <taxon>Sclerotiniaceae</taxon>
        <taxon>Botrytis</taxon>
    </lineage>
</organism>
<sequence length="165" mass="19021">MRGVVTTLSWVRLLLLHENLLEEDGRSGELKVDKRSYEYNYKIPNHELPRFVPPISVKFVESDSEIGIYCGHIQQVLDIEVEEVSGAYMLVGICEDMDMDMNMTEVEETEERKGIGEGVKVRGVDVKERKKEMEPLKGVKGLKEEVNEESSTRKEHEAKQDRRSH</sequence>
<proteinExistence type="predicted"/>
<dbReference type="AlphaFoldDB" id="A0A4V6T6V8"/>
<dbReference type="EMBL" id="PQXL01000366">
    <property type="protein sequence ID" value="THV46706.1"/>
    <property type="molecule type" value="Genomic_DNA"/>
</dbReference>
<evidence type="ECO:0000256" key="2">
    <source>
        <dbReference type="SAM" id="SignalP"/>
    </source>
</evidence>
<comment type="caution">
    <text evidence="3">The sequence shown here is derived from an EMBL/GenBank/DDBJ whole genome shotgun (WGS) entry which is preliminary data.</text>
</comment>
<keyword evidence="4" id="KW-1185">Reference proteome</keyword>
<evidence type="ECO:0000313" key="3">
    <source>
        <dbReference type="EMBL" id="THV46706.1"/>
    </source>
</evidence>
<evidence type="ECO:0000256" key="1">
    <source>
        <dbReference type="SAM" id="MobiDB-lite"/>
    </source>
</evidence>
<dbReference type="OrthoDB" id="3517723at2759"/>
<evidence type="ECO:0008006" key="5">
    <source>
        <dbReference type="Google" id="ProtNLM"/>
    </source>
</evidence>
<protein>
    <recommendedName>
        <fullName evidence="5">RPA43 OB domain-containing protein</fullName>
    </recommendedName>
</protein>
<dbReference type="Proteomes" id="UP000308671">
    <property type="component" value="Unassembled WGS sequence"/>
</dbReference>
<keyword evidence="2" id="KW-0732">Signal</keyword>
<name>A0A4V6T6V8_9HELO</name>